<sequence length="37" mass="4260">MNIFQKRIENLCDEIIGRILALMQANSVSEVILKDKI</sequence>
<accession>R5VU09</accession>
<dbReference type="Proteomes" id="UP000018372">
    <property type="component" value="Unassembled WGS sequence"/>
</dbReference>
<name>R5VU09_9BACT</name>
<proteinExistence type="predicted"/>
<evidence type="ECO:0000313" key="2">
    <source>
        <dbReference type="Proteomes" id="UP000018372"/>
    </source>
</evidence>
<evidence type="ECO:0000313" key="1">
    <source>
        <dbReference type="EMBL" id="CCZ87001.1"/>
    </source>
</evidence>
<dbReference type="AlphaFoldDB" id="R5VU09"/>
<comment type="caution">
    <text evidence="1">The sequence shown here is derived from an EMBL/GenBank/DDBJ whole genome shotgun (WGS) entry which is preliminary data.</text>
</comment>
<organism evidence="1 2">
    <name type="scientific">Phocaeicola plebeius CAG:211</name>
    <dbReference type="NCBI Taxonomy" id="1263052"/>
    <lineage>
        <taxon>Bacteria</taxon>
        <taxon>Pseudomonadati</taxon>
        <taxon>Bacteroidota</taxon>
        <taxon>Bacteroidia</taxon>
        <taxon>Bacteroidales</taxon>
        <taxon>Bacteroidaceae</taxon>
        <taxon>Phocaeicola</taxon>
    </lineage>
</organism>
<reference evidence="1" key="1">
    <citation type="submission" date="2012-11" db="EMBL/GenBank/DDBJ databases">
        <title>Dependencies among metagenomic species, viruses, plasmids and units of genetic variation.</title>
        <authorList>
            <person name="Nielsen H.B."/>
            <person name="Almeida M."/>
            <person name="Juncker A.S."/>
            <person name="Rasmussen S."/>
            <person name="Li J."/>
            <person name="Sunagawa S."/>
            <person name="Plichta D."/>
            <person name="Gautier L."/>
            <person name="Le Chatelier E."/>
            <person name="Peletier E."/>
            <person name="Bonde I."/>
            <person name="Nielsen T."/>
            <person name="Manichanh C."/>
            <person name="Arumugam M."/>
            <person name="Batto J."/>
            <person name="Santos M.B.Q.D."/>
            <person name="Blom N."/>
            <person name="Borruel N."/>
            <person name="Burgdorf K.S."/>
            <person name="Boumezbeur F."/>
            <person name="Casellas F."/>
            <person name="Dore J."/>
            <person name="Guarner F."/>
            <person name="Hansen T."/>
            <person name="Hildebrand F."/>
            <person name="Kaas R.S."/>
            <person name="Kennedy S."/>
            <person name="Kristiansen K."/>
            <person name="Kultima J.R."/>
            <person name="Leonard P."/>
            <person name="Levenez F."/>
            <person name="Lund O."/>
            <person name="Moumen B."/>
            <person name="Le Paslier D."/>
            <person name="Pons N."/>
            <person name="Pedersen O."/>
            <person name="Prifti E."/>
            <person name="Qin J."/>
            <person name="Raes J."/>
            <person name="Tap J."/>
            <person name="Tims S."/>
            <person name="Ussery D.W."/>
            <person name="Yamada T."/>
            <person name="MetaHit consortium"/>
            <person name="Renault P."/>
            <person name="Sicheritz-Ponten T."/>
            <person name="Bork P."/>
            <person name="Wang J."/>
            <person name="Brunak S."/>
            <person name="Ehrlich S.D."/>
        </authorList>
    </citation>
    <scope>NUCLEOTIDE SEQUENCE [LARGE SCALE GENOMIC DNA]</scope>
</reference>
<dbReference type="EMBL" id="CBAT010000103">
    <property type="protein sequence ID" value="CCZ87001.1"/>
    <property type="molecule type" value="Genomic_DNA"/>
</dbReference>
<protein>
    <submittedName>
        <fullName evidence="1">Conserved domain protein</fullName>
    </submittedName>
</protein>
<gene>
    <name evidence="1" type="ORF">BN536_01834</name>
</gene>